<sequence>MCIKPFNEIERVLNNSASAWIKLVGYINTNYIMDERWNDKDELKFKKRGKTLATFYVRDGYFLLLLIFGKQERTVFEEMKNTLTI</sequence>
<dbReference type="EMBL" id="FOJI01000021">
    <property type="protein sequence ID" value="SEW43535.1"/>
    <property type="molecule type" value="Genomic_DNA"/>
</dbReference>
<name>A0A1I0RQG2_9FIRM</name>
<dbReference type="Proteomes" id="UP000199701">
    <property type="component" value="Unassembled WGS sequence"/>
</dbReference>
<keyword evidence="2" id="KW-1185">Reference proteome</keyword>
<gene>
    <name evidence="1" type="ORF">SAMN05421659_12117</name>
</gene>
<dbReference type="Pfam" id="PF12663">
    <property type="entry name" value="DUF3788"/>
    <property type="match status" value="1"/>
</dbReference>
<dbReference type="RefSeq" id="WP_092457377.1">
    <property type="nucleotide sequence ID" value="NZ_FOJI01000021.1"/>
</dbReference>
<accession>A0A1I0RQG2</accession>
<evidence type="ECO:0000313" key="1">
    <source>
        <dbReference type="EMBL" id="SEW43535.1"/>
    </source>
</evidence>
<dbReference type="STRING" id="99656.SAMN05421659_12117"/>
<dbReference type="OrthoDB" id="9090890at2"/>
<reference evidence="1 2" key="1">
    <citation type="submission" date="2016-10" db="EMBL/GenBank/DDBJ databases">
        <authorList>
            <person name="de Groot N.N."/>
        </authorList>
    </citation>
    <scope>NUCLEOTIDE SEQUENCE [LARGE SCALE GENOMIC DNA]</scope>
    <source>
        <strain evidence="1 2">DSM 9179</strain>
    </source>
</reference>
<protein>
    <submittedName>
        <fullName evidence="1">Uncharacterized protein</fullName>
    </submittedName>
</protein>
<evidence type="ECO:0000313" key="2">
    <source>
        <dbReference type="Proteomes" id="UP000199701"/>
    </source>
</evidence>
<dbReference type="AlphaFoldDB" id="A0A1I0RQG2"/>
<organism evidence="1 2">
    <name type="scientific">[Clostridium] fimetarium</name>
    <dbReference type="NCBI Taxonomy" id="99656"/>
    <lineage>
        <taxon>Bacteria</taxon>
        <taxon>Bacillati</taxon>
        <taxon>Bacillota</taxon>
        <taxon>Clostridia</taxon>
        <taxon>Lachnospirales</taxon>
        <taxon>Lachnospiraceae</taxon>
    </lineage>
</organism>
<dbReference type="InterPro" id="IPR024265">
    <property type="entry name" value="DUF3788"/>
</dbReference>
<proteinExistence type="predicted"/>